<dbReference type="InterPro" id="IPR045863">
    <property type="entry name" value="CorA_TM1_TM2"/>
</dbReference>
<dbReference type="SUPFAM" id="SSF144083">
    <property type="entry name" value="Magnesium transport protein CorA, transmembrane region"/>
    <property type="match status" value="1"/>
</dbReference>
<name>A0A084G0L6_PSEDA</name>
<evidence type="ECO:0000256" key="4">
    <source>
        <dbReference type="ARBA" id="ARBA00023136"/>
    </source>
</evidence>
<evidence type="ECO:0000256" key="5">
    <source>
        <dbReference type="SAM" id="MobiDB-lite"/>
    </source>
</evidence>
<evidence type="ECO:0000256" key="2">
    <source>
        <dbReference type="ARBA" id="ARBA00022692"/>
    </source>
</evidence>
<comment type="subcellular location">
    <subcellularLocation>
        <location evidence="1">Cell membrane</location>
        <topology evidence="1">Multi-pass membrane protein</topology>
    </subcellularLocation>
</comment>
<sequence>MSSESSSPSQDLSTEEKVQSDSSGSPDGRKQHCRNLSNLPSRRARRIAQEHHGADTRPHVTISTRQILINFTPPEPVKDTEAKKKARAERKKAREQVRAALRHVQQPSFGSRLRLLGRTPTSSDLPINRFNDKAVLDARDACRFFFPARASLPVQVVDFYEKRATRYTRPLSEIDNIVQSKPDDVAVRWVHLNIGAGLLQSTLEDIFNYSGSAKHGKPFLIAGHPAWPYLDNLQVMTFYNRHMYEEQVEAWKFLSEVESLKNGPTEDMLKGFSEVVADDLEWRGQVAQQNLEFWELVKADFPYTMRDRVLGDLDLRNRKLPSDVSKLNQAVSEHPAFKDSLVMISHWRAFHREDGFLLTFSSQPGINYNSNEFPDYLGDADEIMENPLASALAYLSHTFLDSGTSRWHRKTAEWLAVFLMTEIATTPNSTRAGSGCPELLNAYQDLAVLLKDEQKKPWERGEAVQLVRKYLRSIDELRVIQAVTLRKLDLMEKLVKDCERMEQEYEAAGEYANVDPEAESMVDRATWALVQVTAEKTSFDAILDHYQTALNELFLLGTVEQNELAIVADHQNKAVMLFTIVTIIFLPLSFFTSYFGMNVKGIAEAEHDEKYFWLTCGIAGFLIVAVLFLYAFRVQAARAAKRWRNFKKAQRSKM</sequence>
<proteinExistence type="predicted"/>
<evidence type="ECO:0000256" key="1">
    <source>
        <dbReference type="ARBA" id="ARBA00004651"/>
    </source>
</evidence>
<dbReference type="GO" id="GO:0000287">
    <property type="term" value="F:magnesium ion binding"/>
    <property type="evidence" value="ECO:0007669"/>
    <property type="project" value="TreeGrafter"/>
</dbReference>
<dbReference type="GeneID" id="27727013"/>
<evidence type="ECO:0000313" key="8">
    <source>
        <dbReference type="Proteomes" id="UP000028545"/>
    </source>
</evidence>
<keyword evidence="3 6" id="KW-1133">Transmembrane helix</keyword>
<feature type="compositionally biased region" description="Low complexity" evidence="5">
    <location>
        <begin position="1"/>
        <end position="12"/>
    </location>
</feature>
<dbReference type="GO" id="GO:0015087">
    <property type="term" value="F:cobalt ion transmembrane transporter activity"/>
    <property type="evidence" value="ECO:0007669"/>
    <property type="project" value="TreeGrafter"/>
</dbReference>
<accession>A0A084G0L6</accession>
<dbReference type="HOGENOM" id="CLU_027098_0_0_1"/>
<evidence type="ECO:0000256" key="3">
    <source>
        <dbReference type="ARBA" id="ARBA00022989"/>
    </source>
</evidence>
<dbReference type="KEGG" id="sapo:SAPIO_CDS7941"/>
<dbReference type="Gene3D" id="1.20.58.340">
    <property type="entry name" value="Magnesium transport protein CorA, transmembrane region"/>
    <property type="match status" value="1"/>
</dbReference>
<dbReference type="AlphaFoldDB" id="A0A084G0L6"/>
<evidence type="ECO:0000256" key="6">
    <source>
        <dbReference type="SAM" id="Phobius"/>
    </source>
</evidence>
<keyword evidence="8" id="KW-1185">Reference proteome</keyword>
<dbReference type="EMBL" id="JOWA01000113">
    <property type="protein sequence ID" value="KEZ40878.1"/>
    <property type="molecule type" value="Genomic_DNA"/>
</dbReference>
<dbReference type="VEuPathDB" id="FungiDB:SAPIO_CDS7941"/>
<feature type="transmembrane region" description="Helical" evidence="6">
    <location>
        <begin position="611"/>
        <end position="632"/>
    </location>
</feature>
<dbReference type="InterPro" id="IPR002523">
    <property type="entry name" value="MgTranspt_CorA/ZnTranspt_ZntB"/>
</dbReference>
<keyword evidence="2 6" id="KW-0812">Transmembrane</keyword>
<evidence type="ECO:0000313" key="7">
    <source>
        <dbReference type="EMBL" id="KEZ40878.1"/>
    </source>
</evidence>
<comment type="caution">
    <text evidence="7">The sequence shown here is derived from an EMBL/GenBank/DDBJ whole genome shotgun (WGS) entry which is preliminary data.</text>
</comment>
<dbReference type="PANTHER" id="PTHR46494:SF1">
    <property type="entry name" value="CORA FAMILY METAL ION TRANSPORTER (EUROFUNG)"/>
    <property type="match status" value="1"/>
</dbReference>
<reference evidence="7 8" key="1">
    <citation type="journal article" date="2014" name="Genome Announc.">
        <title>Draft genome sequence of the pathogenic fungus Scedosporium apiospermum.</title>
        <authorList>
            <person name="Vandeputte P."/>
            <person name="Ghamrawi S."/>
            <person name="Rechenmann M."/>
            <person name="Iltis A."/>
            <person name="Giraud S."/>
            <person name="Fleury M."/>
            <person name="Thornton C."/>
            <person name="Delhaes L."/>
            <person name="Meyer W."/>
            <person name="Papon N."/>
            <person name="Bouchara J.P."/>
        </authorList>
    </citation>
    <scope>NUCLEOTIDE SEQUENCE [LARGE SCALE GENOMIC DNA]</scope>
    <source>
        <strain evidence="7 8">IHEM 14462</strain>
    </source>
</reference>
<dbReference type="RefSeq" id="XP_016640677.1">
    <property type="nucleotide sequence ID" value="XM_016789697.1"/>
</dbReference>
<keyword evidence="4 6" id="KW-0472">Membrane</keyword>
<organism evidence="7 8">
    <name type="scientific">Pseudallescheria apiosperma</name>
    <name type="common">Scedosporium apiospermum</name>
    <dbReference type="NCBI Taxonomy" id="563466"/>
    <lineage>
        <taxon>Eukaryota</taxon>
        <taxon>Fungi</taxon>
        <taxon>Dikarya</taxon>
        <taxon>Ascomycota</taxon>
        <taxon>Pezizomycotina</taxon>
        <taxon>Sordariomycetes</taxon>
        <taxon>Hypocreomycetidae</taxon>
        <taxon>Microascales</taxon>
        <taxon>Microascaceae</taxon>
        <taxon>Scedosporium</taxon>
    </lineage>
</organism>
<dbReference type="OrthoDB" id="5099946at2759"/>
<dbReference type="Pfam" id="PF01544">
    <property type="entry name" value="CorA"/>
    <property type="match status" value="1"/>
</dbReference>
<feature type="region of interest" description="Disordered" evidence="5">
    <location>
        <begin position="1"/>
        <end position="42"/>
    </location>
</feature>
<dbReference type="OMA" id="YAFWHPV"/>
<dbReference type="GO" id="GO:0005886">
    <property type="term" value="C:plasma membrane"/>
    <property type="evidence" value="ECO:0007669"/>
    <property type="project" value="UniProtKB-SubCell"/>
</dbReference>
<dbReference type="GO" id="GO:0050897">
    <property type="term" value="F:cobalt ion binding"/>
    <property type="evidence" value="ECO:0007669"/>
    <property type="project" value="TreeGrafter"/>
</dbReference>
<dbReference type="Proteomes" id="UP000028545">
    <property type="component" value="Unassembled WGS sequence"/>
</dbReference>
<dbReference type="PANTHER" id="PTHR46494">
    <property type="entry name" value="CORA FAMILY METAL ION TRANSPORTER (EUROFUNG)"/>
    <property type="match status" value="1"/>
</dbReference>
<feature type="transmembrane region" description="Helical" evidence="6">
    <location>
        <begin position="574"/>
        <end position="591"/>
    </location>
</feature>
<gene>
    <name evidence="7" type="ORF">SAPIO_CDS7941</name>
</gene>
<dbReference type="GO" id="GO:0015095">
    <property type="term" value="F:magnesium ion transmembrane transporter activity"/>
    <property type="evidence" value="ECO:0007669"/>
    <property type="project" value="TreeGrafter"/>
</dbReference>
<protein>
    <submittedName>
        <fullName evidence="7">Uncharacterized protein</fullName>
    </submittedName>
</protein>